<comment type="caution">
    <text evidence="10">The sequence shown here is derived from an EMBL/GenBank/DDBJ whole genome shotgun (WGS) entry which is preliminary data.</text>
</comment>
<feature type="domain" description="Trichome birefringence-like C-terminal" evidence="8">
    <location>
        <begin position="230"/>
        <end position="515"/>
    </location>
</feature>
<dbReference type="InterPro" id="IPR026057">
    <property type="entry name" value="TBL_C"/>
</dbReference>
<organism evidence="10 11">
    <name type="scientific">Rubus argutus</name>
    <name type="common">Southern blackberry</name>
    <dbReference type="NCBI Taxonomy" id="59490"/>
    <lineage>
        <taxon>Eukaryota</taxon>
        <taxon>Viridiplantae</taxon>
        <taxon>Streptophyta</taxon>
        <taxon>Embryophyta</taxon>
        <taxon>Tracheophyta</taxon>
        <taxon>Spermatophyta</taxon>
        <taxon>Magnoliopsida</taxon>
        <taxon>eudicotyledons</taxon>
        <taxon>Gunneridae</taxon>
        <taxon>Pentapetalae</taxon>
        <taxon>rosids</taxon>
        <taxon>fabids</taxon>
        <taxon>Rosales</taxon>
        <taxon>Rosaceae</taxon>
        <taxon>Rosoideae</taxon>
        <taxon>Rosoideae incertae sedis</taxon>
        <taxon>Rubus</taxon>
    </lineage>
</organism>
<dbReference type="InterPro" id="IPR029962">
    <property type="entry name" value="TBL"/>
</dbReference>
<sequence>MADSTPQTTKHQSPTKAEAKASLSSIFFTSRKATAFAYGIAFALIAFTSFLVLNPSGYSFPSSFKTIFFYSSPSNSSEKVTKTPKIESLPHLGSNGSLESEMGLPQFSGKIGNVEGNQSGSQMGIAQSSKPIISLPQESNQTRNESSIAEGLTSYVALKSIESVGNEKQSGFELMNGCDMFDGKWVRDDAYPLYAAGSCPYIDESFNCFLNNRTDNGYEKYRWQPKDCNLPRFNGSNMLGILRGKRLVFVGDSLNRNMWESLVCFLRNSVDDKSQVFEASGRSEFRTEGAYSFIFKDYNCSVEYIRSPFLVQEWEMPATNGSKKETLRLDMIERSLDNYKSADFLIFNTGHWWTHEKTSRGKGYYQEGGYIYGQLNVKEAYRKALTTWANWVDANINPEKTIVFFRGYSPNHFRGGRWNTGGQCHGVTEPIQYEAYKGKYPAKMRILDSVVRGMKTPIFYLNITRMTDFRRDAHPSIYRKQNLTEEERQSFLRDQDCSHWCLPGVPDTWNELLYAQLVRYTHQRRRS</sequence>
<dbReference type="InterPro" id="IPR025846">
    <property type="entry name" value="TBL_N"/>
</dbReference>
<evidence type="ECO:0000256" key="7">
    <source>
        <dbReference type="SAM" id="Phobius"/>
    </source>
</evidence>
<dbReference type="Pfam" id="PF13839">
    <property type="entry name" value="PC-Esterase"/>
    <property type="match status" value="1"/>
</dbReference>
<proteinExistence type="inferred from homology"/>
<keyword evidence="11" id="KW-1185">Reference proteome</keyword>
<dbReference type="Proteomes" id="UP001457282">
    <property type="component" value="Unassembled WGS sequence"/>
</dbReference>
<evidence type="ECO:0000256" key="2">
    <source>
        <dbReference type="ARBA" id="ARBA00007727"/>
    </source>
</evidence>
<dbReference type="GO" id="GO:0005794">
    <property type="term" value="C:Golgi apparatus"/>
    <property type="evidence" value="ECO:0007669"/>
    <property type="project" value="TreeGrafter"/>
</dbReference>
<evidence type="ECO:0000256" key="3">
    <source>
        <dbReference type="ARBA" id="ARBA00022692"/>
    </source>
</evidence>
<evidence type="ECO:0000313" key="10">
    <source>
        <dbReference type="EMBL" id="KAK9941356.1"/>
    </source>
</evidence>
<accession>A0AAW1XWK7</accession>
<evidence type="ECO:0000259" key="8">
    <source>
        <dbReference type="Pfam" id="PF13839"/>
    </source>
</evidence>
<dbReference type="Pfam" id="PF14416">
    <property type="entry name" value="PMR5N"/>
    <property type="match status" value="1"/>
</dbReference>
<feature type="domain" description="Trichome birefringence-like N-terminal" evidence="9">
    <location>
        <begin position="177"/>
        <end position="229"/>
    </location>
</feature>
<keyword evidence="5 7" id="KW-1133">Transmembrane helix</keyword>
<dbReference type="AlphaFoldDB" id="A0AAW1XWK7"/>
<reference evidence="10 11" key="1">
    <citation type="journal article" date="2023" name="G3 (Bethesda)">
        <title>A chromosome-length genome assembly and annotation of blackberry (Rubus argutus, cv. 'Hillquist').</title>
        <authorList>
            <person name="Bruna T."/>
            <person name="Aryal R."/>
            <person name="Dudchenko O."/>
            <person name="Sargent D.J."/>
            <person name="Mead D."/>
            <person name="Buti M."/>
            <person name="Cavallini A."/>
            <person name="Hytonen T."/>
            <person name="Andres J."/>
            <person name="Pham M."/>
            <person name="Weisz D."/>
            <person name="Mascagni F."/>
            <person name="Usai G."/>
            <person name="Natali L."/>
            <person name="Bassil N."/>
            <person name="Fernandez G.E."/>
            <person name="Lomsadze A."/>
            <person name="Armour M."/>
            <person name="Olukolu B."/>
            <person name="Poorten T."/>
            <person name="Britton C."/>
            <person name="Davik J."/>
            <person name="Ashrafi H."/>
            <person name="Aiden E.L."/>
            <person name="Borodovsky M."/>
            <person name="Worthington M."/>
        </authorList>
    </citation>
    <scope>NUCLEOTIDE SEQUENCE [LARGE SCALE GENOMIC DNA]</scope>
    <source>
        <strain evidence="10">PI 553951</strain>
    </source>
</reference>
<name>A0AAW1XWK7_RUBAR</name>
<dbReference type="PANTHER" id="PTHR32285:SF242">
    <property type="entry name" value="PMR5_CAS1P GDSL_SGNH-LIKE ACYL-ESTERASE FAMILY PROTEIN"/>
    <property type="match status" value="1"/>
</dbReference>
<keyword evidence="6 7" id="KW-0472">Membrane</keyword>
<evidence type="ECO:0000313" key="11">
    <source>
        <dbReference type="Proteomes" id="UP001457282"/>
    </source>
</evidence>
<evidence type="ECO:0000256" key="6">
    <source>
        <dbReference type="ARBA" id="ARBA00023136"/>
    </source>
</evidence>
<feature type="transmembrane region" description="Helical" evidence="7">
    <location>
        <begin position="35"/>
        <end position="53"/>
    </location>
</feature>
<dbReference type="GO" id="GO:0016020">
    <property type="term" value="C:membrane"/>
    <property type="evidence" value="ECO:0007669"/>
    <property type="project" value="UniProtKB-SubCell"/>
</dbReference>
<comment type="similarity">
    <text evidence="2">Belongs to the PC-esterase family. TBL subfamily.</text>
</comment>
<evidence type="ECO:0000259" key="9">
    <source>
        <dbReference type="Pfam" id="PF14416"/>
    </source>
</evidence>
<dbReference type="PANTHER" id="PTHR32285">
    <property type="entry name" value="PROTEIN TRICHOME BIREFRINGENCE-LIKE 9-RELATED"/>
    <property type="match status" value="1"/>
</dbReference>
<comment type="subcellular location">
    <subcellularLocation>
        <location evidence="1">Membrane</location>
        <topology evidence="1">Single-pass membrane protein</topology>
    </subcellularLocation>
</comment>
<gene>
    <name evidence="10" type="ORF">M0R45_017962</name>
</gene>
<evidence type="ECO:0000256" key="5">
    <source>
        <dbReference type="ARBA" id="ARBA00022989"/>
    </source>
</evidence>
<keyword evidence="3 7" id="KW-0812">Transmembrane</keyword>
<evidence type="ECO:0000256" key="1">
    <source>
        <dbReference type="ARBA" id="ARBA00004167"/>
    </source>
</evidence>
<evidence type="ECO:0008006" key="12">
    <source>
        <dbReference type="Google" id="ProtNLM"/>
    </source>
</evidence>
<evidence type="ECO:0000256" key="4">
    <source>
        <dbReference type="ARBA" id="ARBA00022968"/>
    </source>
</evidence>
<protein>
    <recommendedName>
        <fullName evidence="12">Trichome birefringence-like N-terminal domain-containing protein</fullName>
    </recommendedName>
</protein>
<dbReference type="EMBL" id="JBEDUW010000003">
    <property type="protein sequence ID" value="KAK9941356.1"/>
    <property type="molecule type" value="Genomic_DNA"/>
</dbReference>
<keyword evidence="4" id="KW-0735">Signal-anchor</keyword>
<dbReference type="GO" id="GO:0016413">
    <property type="term" value="F:O-acetyltransferase activity"/>
    <property type="evidence" value="ECO:0007669"/>
    <property type="project" value="InterPro"/>
</dbReference>